<keyword evidence="2 4" id="KW-0863">Zinc-finger</keyword>
<dbReference type="OrthoDB" id="341421at2759"/>
<dbReference type="InParanoid" id="A0A369J4J7"/>
<dbReference type="SUPFAM" id="SSF144232">
    <property type="entry name" value="HIT/MYND zinc finger-like"/>
    <property type="match status" value="1"/>
</dbReference>
<protein>
    <recommendedName>
        <fullName evidence="5">MYND-type domain-containing protein</fullName>
    </recommendedName>
</protein>
<dbReference type="GO" id="GO:0008270">
    <property type="term" value="F:zinc ion binding"/>
    <property type="evidence" value="ECO:0007669"/>
    <property type="project" value="UniProtKB-KW"/>
</dbReference>
<evidence type="ECO:0000256" key="2">
    <source>
        <dbReference type="ARBA" id="ARBA00022771"/>
    </source>
</evidence>
<accession>A0A369J4J7</accession>
<keyword evidence="3" id="KW-0862">Zinc</keyword>
<dbReference type="EMBL" id="LUEZ02000096">
    <property type="protein sequence ID" value="RDB14623.1"/>
    <property type="molecule type" value="Genomic_DNA"/>
</dbReference>
<dbReference type="Proteomes" id="UP000076154">
    <property type="component" value="Unassembled WGS sequence"/>
</dbReference>
<feature type="domain" description="MYND-type" evidence="5">
    <location>
        <begin position="22"/>
        <end position="59"/>
    </location>
</feature>
<keyword evidence="7" id="KW-1185">Reference proteome</keyword>
<dbReference type="InterPro" id="IPR002893">
    <property type="entry name" value="Znf_MYND"/>
</dbReference>
<evidence type="ECO:0000313" key="7">
    <source>
        <dbReference type="Proteomes" id="UP000076154"/>
    </source>
</evidence>
<evidence type="ECO:0000259" key="5">
    <source>
        <dbReference type="PROSITE" id="PS50865"/>
    </source>
</evidence>
<sequence>MSIVPHDGRRTVYLPLKELDKCAACGKTTSLRLCSSCGERIYCSPECQKGDWPTHKSICGKTDRIDLTTFYPFLALLAESHRLHPDKPLHPALTHAILNSPNPTTLPTAFPDGTSAKLVILGEPVPQEQYASHRWWPTAASDFVRHKLFRRIGHEGYLVPVLTAVCVALLAEMYTTTYIPPSPSSSPSYPTPTPTQRRTRLQYRSSPIADFGIATGPASVTPGDRLAYLNLSDDTFECGADPSTHAWLYFTTVRGEEFALDLGGMFLFNLCFAVPADPYGQGMLAPVRYAPAYFRDRAQARGTPVEIMRVERRYSVLRDEGLGEAVRWSGRKGGVAFEGEDVRRVVEFMERVGGGGGRGKVSDVEMDLTMKWCVNGCVALGITMADRAWVKWPKEPMLAIETDPGEMDEEEEEEGKGVSEEWFKYVRRWNKKYKKGQISKEVLGDMYRAWAKRQARAQGREKEKEKEP</sequence>
<evidence type="ECO:0000313" key="6">
    <source>
        <dbReference type="EMBL" id="RDB14623.1"/>
    </source>
</evidence>
<dbReference type="Pfam" id="PF01753">
    <property type="entry name" value="zf-MYND"/>
    <property type="match status" value="1"/>
</dbReference>
<gene>
    <name evidence="6" type="ORF">Hypma_016376</name>
</gene>
<dbReference type="AlphaFoldDB" id="A0A369J4J7"/>
<proteinExistence type="predicted"/>
<dbReference type="Gene3D" id="6.10.140.2220">
    <property type="match status" value="1"/>
</dbReference>
<keyword evidence="1" id="KW-0479">Metal-binding</keyword>
<evidence type="ECO:0000256" key="1">
    <source>
        <dbReference type="ARBA" id="ARBA00022723"/>
    </source>
</evidence>
<evidence type="ECO:0000256" key="4">
    <source>
        <dbReference type="PROSITE-ProRule" id="PRU00134"/>
    </source>
</evidence>
<evidence type="ECO:0000256" key="3">
    <source>
        <dbReference type="ARBA" id="ARBA00022833"/>
    </source>
</evidence>
<organism evidence="6 7">
    <name type="scientific">Hypsizygus marmoreus</name>
    <name type="common">White beech mushroom</name>
    <name type="synonym">Agaricus marmoreus</name>
    <dbReference type="NCBI Taxonomy" id="39966"/>
    <lineage>
        <taxon>Eukaryota</taxon>
        <taxon>Fungi</taxon>
        <taxon>Dikarya</taxon>
        <taxon>Basidiomycota</taxon>
        <taxon>Agaricomycotina</taxon>
        <taxon>Agaricomycetes</taxon>
        <taxon>Agaricomycetidae</taxon>
        <taxon>Agaricales</taxon>
        <taxon>Tricholomatineae</taxon>
        <taxon>Lyophyllaceae</taxon>
        <taxon>Hypsizygus</taxon>
    </lineage>
</organism>
<dbReference type="PROSITE" id="PS50865">
    <property type="entry name" value="ZF_MYND_2"/>
    <property type="match status" value="1"/>
</dbReference>
<reference evidence="6" key="1">
    <citation type="submission" date="2018-04" db="EMBL/GenBank/DDBJ databases">
        <title>Whole genome sequencing of Hypsizygus marmoreus.</title>
        <authorList>
            <person name="Choi I.-G."/>
            <person name="Min B."/>
            <person name="Kim J.-G."/>
            <person name="Kim S."/>
            <person name="Oh Y.-L."/>
            <person name="Kong W.-S."/>
            <person name="Park H."/>
            <person name="Jeong J."/>
            <person name="Song E.-S."/>
        </authorList>
    </citation>
    <scope>NUCLEOTIDE SEQUENCE [LARGE SCALE GENOMIC DNA]</scope>
    <source>
        <strain evidence="6">51987-8</strain>
    </source>
</reference>
<dbReference type="PROSITE" id="PS01360">
    <property type="entry name" value="ZF_MYND_1"/>
    <property type="match status" value="1"/>
</dbReference>
<comment type="caution">
    <text evidence="6">The sequence shown here is derived from an EMBL/GenBank/DDBJ whole genome shotgun (WGS) entry which is preliminary data.</text>
</comment>
<name>A0A369J4J7_HYPMA</name>